<reference evidence="1" key="1">
    <citation type="submission" date="2018-05" db="EMBL/GenBank/DDBJ databases">
        <authorList>
            <person name="Lanie J.A."/>
            <person name="Ng W.-L."/>
            <person name="Kazmierczak K.M."/>
            <person name="Andrzejewski T.M."/>
            <person name="Davidsen T.M."/>
            <person name="Wayne K.J."/>
            <person name="Tettelin H."/>
            <person name="Glass J.I."/>
            <person name="Rusch D."/>
            <person name="Podicherti R."/>
            <person name="Tsui H.-C.T."/>
            <person name="Winkler M.E."/>
        </authorList>
    </citation>
    <scope>NUCLEOTIDE SEQUENCE</scope>
</reference>
<evidence type="ECO:0000313" key="1">
    <source>
        <dbReference type="EMBL" id="SVC91664.1"/>
    </source>
</evidence>
<proteinExistence type="predicted"/>
<gene>
    <name evidence="1" type="ORF">METZ01_LOCUS344518</name>
</gene>
<sequence>EINETLFGEGDVIDDGVGYEMCIYAVGTNSYTIKAVEEGDATDGCTIELTQNGAWIENANC</sequence>
<dbReference type="EMBL" id="UINC01118498">
    <property type="protein sequence ID" value="SVC91664.1"/>
    <property type="molecule type" value="Genomic_DNA"/>
</dbReference>
<feature type="non-terminal residue" evidence="1">
    <location>
        <position position="1"/>
    </location>
</feature>
<dbReference type="AlphaFoldDB" id="A0A382R1P1"/>
<name>A0A382R1P1_9ZZZZ</name>
<organism evidence="1">
    <name type="scientific">marine metagenome</name>
    <dbReference type="NCBI Taxonomy" id="408172"/>
    <lineage>
        <taxon>unclassified sequences</taxon>
        <taxon>metagenomes</taxon>
        <taxon>ecological metagenomes</taxon>
    </lineage>
</organism>
<accession>A0A382R1P1</accession>
<protein>
    <submittedName>
        <fullName evidence="1">Uncharacterized protein</fullName>
    </submittedName>
</protein>